<evidence type="ECO:0000259" key="12">
    <source>
        <dbReference type="Pfam" id="PF13206"/>
    </source>
</evidence>
<evidence type="ECO:0000256" key="10">
    <source>
        <dbReference type="SAM" id="SignalP"/>
    </source>
</evidence>
<feature type="signal peptide" evidence="10">
    <location>
        <begin position="1"/>
        <end position="21"/>
    </location>
</feature>
<dbReference type="GO" id="GO:0098552">
    <property type="term" value="C:side of membrane"/>
    <property type="evidence" value="ECO:0007669"/>
    <property type="project" value="UniProtKB-KW"/>
</dbReference>
<name>M4SVD3_9TRYP</name>
<feature type="region of interest" description="Disordered" evidence="9">
    <location>
        <begin position="436"/>
        <end position="462"/>
    </location>
</feature>
<keyword evidence="7" id="KW-0325">Glycoprotein</keyword>
<dbReference type="VEuPathDB" id="TriTrypDB:Tb11.v5.0873"/>
<dbReference type="PROSITE" id="PS50231">
    <property type="entry name" value="RICIN_B_LECTIN"/>
    <property type="match status" value="1"/>
</dbReference>
<keyword evidence="6" id="KW-0472">Membrane</keyword>
<keyword evidence="3" id="KW-1003">Cell membrane</keyword>
<evidence type="ECO:0000259" key="11">
    <source>
        <dbReference type="Pfam" id="PF10659"/>
    </source>
</evidence>
<reference evidence="13" key="1">
    <citation type="submission" date="2013-02" db="EMBL/GenBank/DDBJ databases">
        <authorList>
            <person name="Cross G.A.M."/>
            <person name="Kim H.-S."/>
            <person name="Wickstead B."/>
        </authorList>
    </citation>
    <scope>NUCLEOTIDE SEQUENCE</scope>
    <source>
        <strain evidence="13">Lister 427</strain>
    </source>
</reference>
<feature type="domain" description="Trypanosome variant surface glycoprotein B-type N-terminal" evidence="12">
    <location>
        <begin position="11"/>
        <end position="371"/>
    </location>
</feature>
<dbReference type="AlphaFoldDB" id="M4SVD3"/>
<accession>M4SVD3</accession>
<organism evidence="13">
    <name type="scientific">Trypanosoma brucei</name>
    <dbReference type="NCBI Taxonomy" id="5691"/>
    <lineage>
        <taxon>Eukaryota</taxon>
        <taxon>Discoba</taxon>
        <taxon>Euglenozoa</taxon>
        <taxon>Kinetoplastea</taxon>
        <taxon>Metakinetoplastina</taxon>
        <taxon>Trypanosomatida</taxon>
        <taxon>Trypanosomatidae</taxon>
        <taxon>Trypanosoma</taxon>
    </lineage>
</organism>
<dbReference type="InterPro" id="IPR019609">
    <property type="entry name" value="Variant_surf_glycoprt_trypan_C"/>
</dbReference>
<keyword evidence="5 10" id="KW-0732">Signal</keyword>
<evidence type="ECO:0000256" key="7">
    <source>
        <dbReference type="ARBA" id="ARBA00023180"/>
    </source>
</evidence>
<dbReference type="VEuPathDB" id="TriTrypDB:Tb427_000090200"/>
<proteinExistence type="predicted"/>
<keyword evidence="4" id="KW-0336">GPI-anchor</keyword>
<evidence type="ECO:0000313" key="13">
    <source>
        <dbReference type="EMBL" id="AGH59979.1"/>
    </source>
</evidence>
<reference evidence="13" key="2">
    <citation type="journal article" date="2014" name="Mol. Biochem. Parasitol.">
        <title>Capturing the variant surface glycoprotein repertoire (the VSGnome) of Trypanosoma brucei Lister 427.</title>
        <authorList>
            <person name="Cross G.A."/>
            <person name="Kim H.S."/>
            <person name="Wickstead B."/>
        </authorList>
    </citation>
    <scope>NUCLEOTIDE SEQUENCE</scope>
    <source>
        <strain evidence="13">Lister 427</strain>
    </source>
</reference>
<keyword evidence="8" id="KW-0449">Lipoprotein</keyword>
<evidence type="ECO:0000256" key="1">
    <source>
        <dbReference type="ARBA" id="ARBA00002523"/>
    </source>
</evidence>
<feature type="domain" description="Trypanosome variant surface glycoprotein C-terminal" evidence="11">
    <location>
        <begin position="406"/>
        <end position="498"/>
    </location>
</feature>
<comment type="function">
    <text evidence="1">VSG forms a coat on the surface of the parasite. The trypanosome evades the immune response of the host by expressing a series of antigenically distinct VSGs from an estimated 1000 VSG genes.</text>
</comment>
<feature type="compositionally biased region" description="Low complexity" evidence="9">
    <location>
        <begin position="447"/>
        <end position="462"/>
    </location>
</feature>
<sequence>MIRLLTAAAFLLHVATRGGHGAVADGDSYADFAALCNLITLAQTPVAPETDKSKALELLKTIKAINISVATADIRQALTQAQNKKWEQLSQEERKGKGGWQGSWDDFAEAKAFSKYGANKAAYEEWRATTVSKAARKKIVYLAAQAVKTAQSLLQLQAKIAMAGAQEAAQKALLGEDKAASGVKAASTDRVTECGKASIGATADGGQSAGKALLLDLLCLCGGHSSDTSVGKACCKKCDGNGNNDEWNLATDGKTRATFIAGNCPKAPGHTRISQQTVEEAWRHFLTRTAIAKGNGKAYRNALGVLDGTGQAGCTGNKASNGGPCAQYSDDAVVTGKTPPTWLTNLRTAAQIRDAAAEAINKIKGIEHKLQAINNTLGSLLWQDEKTQNMQKTTATTMVTPGDTDCTKQKPNSSCTEKGCKWTSTAADKGYFCKPNEREGQTNTRNTGEGASGAAEGAKTGTAVCAQHHTDKEKYEGDKSCKWERETFKDSSFLSNKNCL</sequence>
<dbReference type="InterPro" id="IPR025932">
    <property type="entry name" value="Trypano_VSG_B_N_dom"/>
</dbReference>
<evidence type="ECO:0000256" key="3">
    <source>
        <dbReference type="ARBA" id="ARBA00022475"/>
    </source>
</evidence>
<dbReference type="EMBL" id="KC612548">
    <property type="protein sequence ID" value="AGH59979.1"/>
    <property type="molecule type" value="Genomic_DNA"/>
</dbReference>
<evidence type="ECO:0000256" key="6">
    <source>
        <dbReference type="ARBA" id="ARBA00023136"/>
    </source>
</evidence>
<protein>
    <submittedName>
        <fullName evidence="13">Variant surface glycoprotein 1037</fullName>
    </submittedName>
</protein>
<evidence type="ECO:0000256" key="8">
    <source>
        <dbReference type="ARBA" id="ARBA00023288"/>
    </source>
</evidence>
<dbReference type="Pfam" id="PF13206">
    <property type="entry name" value="VSG_B"/>
    <property type="match status" value="1"/>
</dbReference>
<evidence type="ECO:0000256" key="5">
    <source>
        <dbReference type="ARBA" id="ARBA00022729"/>
    </source>
</evidence>
<evidence type="ECO:0000256" key="2">
    <source>
        <dbReference type="ARBA" id="ARBA00004609"/>
    </source>
</evidence>
<dbReference type="GO" id="GO:0005886">
    <property type="term" value="C:plasma membrane"/>
    <property type="evidence" value="ECO:0007669"/>
    <property type="project" value="UniProtKB-SubCell"/>
</dbReference>
<comment type="subcellular location">
    <subcellularLocation>
        <location evidence="2">Cell membrane</location>
        <topology evidence="2">Lipid-anchor</topology>
        <topology evidence="2">GPI-anchor</topology>
    </subcellularLocation>
</comment>
<feature type="chain" id="PRO_5004057606" evidence="10">
    <location>
        <begin position="22"/>
        <end position="500"/>
    </location>
</feature>
<evidence type="ECO:0000256" key="9">
    <source>
        <dbReference type="SAM" id="MobiDB-lite"/>
    </source>
</evidence>
<dbReference type="Pfam" id="PF10659">
    <property type="entry name" value="Trypan_glycop_C"/>
    <property type="match status" value="1"/>
</dbReference>
<evidence type="ECO:0000256" key="4">
    <source>
        <dbReference type="ARBA" id="ARBA00022622"/>
    </source>
</evidence>